<dbReference type="EMBL" id="FLQU01000305">
    <property type="protein sequence ID" value="SBS83696.1"/>
    <property type="molecule type" value="Genomic_DNA"/>
</dbReference>
<comment type="subcellular location">
    <subcellularLocation>
        <location evidence="1">Nucleus</location>
    </subcellularLocation>
</comment>
<accession>A0A1A8VT41</accession>
<evidence type="ECO:0000256" key="5">
    <source>
        <dbReference type="SAM" id="Coils"/>
    </source>
</evidence>
<dbReference type="GO" id="GO:0016592">
    <property type="term" value="C:mediator complex"/>
    <property type="evidence" value="ECO:0007669"/>
    <property type="project" value="InterPro"/>
</dbReference>
<dbReference type="VEuPathDB" id="PlasmoDB:PocGH01_09032700"/>
<feature type="compositionally biased region" description="Polar residues" evidence="6">
    <location>
        <begin position="163"/>
        <end position="173"/>
    </location>
</feature>
<feature type="region of interest" description="Disordered" evidence="6">
    <location>
        <begin position="161"/>
        <end position="185"/>
    </location>
</feature>
<dbReference type="Proteomes" id="UP000078560">
    <property type="component" value="Unassembled WGS sequence"/>
</dbReference>
<evidence type="ECO:0000313" key="7">
    <source>
        <dbReference type="EMBL" id="SBS83696.1"/>
    </source>
</evidence>
<evidence type="ECO:0000256" key="3">
    <source>
        <dbReference type="ARBA" id="ARBA00023163"/>
    </source>
</evidence>
<evidence type="ECO:0000256" key="6">
    <source>
        <dbReference type="SAM" id="MobiDB-lite"/>
    </source>
</evidence>
<evidence type="ECO:0000313" key="8">
    <source>
        <dbReference type="Proteomes" id="UP000078560"/>
    </source>
</evidence>
<keyword evidence="4" id="KW-0539">Nucleus</keyword>
<proteinExistence type="predicted"/>
<sequence length="276" mass="30863">MSSNFTSPPSNDPIKKLQNLLNNCLYSITDVLSNLSYKGEMKELEVVSGDLSEYAYFVNLLKEKKNEIGLKLKEEVEVSGQVSHALDGEVEVSGQVSHALDGEVEVSGQVSHALDGEVEVSGQISHALEGEVEVSGQISHAPDGEVKVSDQVFHALDGEMETGNANERVTNNVPMEHSSQGDEESYFIKPTFENSLEEEILDRVERMNLILKTIDDCIDELPDSHMVEEEKCQEMNMLQKKKDASKEELKSLYAEYDFIYNYVTNNLRNLVVSTEH</sequence>
<dbReference type="SUPFAM" id="SSF140718">
    <property type="entry name" value="Mediator hinge subcomplex-like"/>
    <property type="match status" value="1"/>
</dbReference>
<reference evidence="8" key="1">
    <citation type="submission" date="2016-05" db="EMBL/GenBank/DDBJ databases">
        <authorList>
            <person name="Naeem Raeece"/>
        </authorList>
    </citation>
    <scope>NUCLEOTIDE SEQUENCE [LARGE SCALE GENOMIC DNA]</scope>
</reference>
<protein>
    <submittedName>
        <fullName evidence="7">Uncharacterized protein</fullName>
    </submittedName>
</protein>
<name>A0A1A8VT41_PLAOA</name>
<dbReference type="AlphaFoldDB" id="A0A1A8VT41"/>
<dbReference type="InterPro" id="IPR037212">
    <property type="entry name" value="Med7/Med21-like"/>
</dbReference>
<keyword evidence="5" id="KW-0175">Coiled coil</keyword>
<evidence type="ECO:0000256" key="1">
    <source>
        <dbReference type="ARBA" id="ARBA00004123"/>
    </source>
</evidence>
<evidence type="ECO:0000256" key="2">
    <source>
        <dbReference type="ARBA" id="ARBA00023015"/>
    </source>
</evidence>
<feature type="coiled-coil region" evidence="5">
    <location>
        <begin position="228"/>
        <end position="255"/>
    </location>
</feature>
<organism evidence="7 8">
    <name type="scientific">Plasmodium ovale curtisi</name>
    <dbReference type="NCBI Taxonomy" id="864141"/>
    <lineage>
        <taxon>Eukaryota</taxon>
        <taxon>Sar</taxon>
        <taxon>Alveolata</taxon>
        <taxon>Apicomplexa</taxon>
        <taxon>Aconoidasida</taxon>
        <taxon>Haemosporida</taxon>
        <taxon>Plasmodiidae</taxon>
        <taxon>Plasmodium</taxon>
        <taxon>Plasmodium (Plasmodium)</taxon>
    </lineage>
</organism>
<evidence type="ECO:0000256" key="4">
    <source>
        <dbReference type="ARBA" id="ARBA00023242"/>
    </source>
</evidence>
<keyword evidence="3" id="KW-0804">Transcription</keyword>
<gene>
    <name evidence="7" type="ORF">POVCU2_0022370</name>
</gene>
<keyword evidence="2" id="KW-0805">Transcription regulation</keyword>